<accession>A0A8J1UMI7</accession>
<name>A0A8J1UMI7_OWEFU</name>
<feature type="region of interest" description="Disordered" evidence="1">
    <location>
        <begin position="1"/>
        <end position="36"/>
    </location>
</feature>
<proteinExistence type="predicted"/>
<dbReference type="EMBL" id="CAIIXF020000008">
    <property type="protein sequence ID" value="CAH1792838.1"/>
    <property type="molecule type" value="Genomic_DNA"/>
</dbReference>
<comment type="caution">
    <text evidence="2">The sequence shown here is derived from an EMBL/GenBank/DDBJ whole genome shotgun (WGS) entry which is preliminary data.</text>
</comment>
<reference evidence="2" key="1">
    <citation type="submission" date="2022-03" db="EMBL/GenBank/DDBJ databases">
        <authorList>
            <person name="Martin C."/>
        </authorList>
    </citation>
    <scope>NUCLEOTIDE SEQUENCE</scope>
</reference>
<sequence length="307" mass="33453">MSKGQHPTEEGNTTRPSCAPIEEGCMSLPPIAPTNTSPKSGCDFEIGWNGARSRKSSRCSIKSIAPSISSTTTLPSIDRGKSQSVNSIRASSPLNALKDLERVELVRSPSCPELGYEIDEPHLVKNGDLGASIHPSMFRNACSKKPEGGQKGLFKLPSIFGKSGCTKTGALINDTAQEVPNIFVPSQSHKRAARQDNEKTKNPHNSLAPLDTTTEAKKKSKRRHKRKNRKMNPENELDIPENVETLSLVSHGTPVGEIKFDGERFESAGTRVIETVAIENGKSQEYNRSSTMSFTRSMSKAEIAIHN</sequence>
<feature type="compositionally biased region" description="Basic residues" evidence="1">
    <location>
        <begin position="218"/>
        <end position="230"/>
    </location>
</feature>
<dbReference type="AlphaFoldDB" id="A0A8J1UMI7"/>
<protein>
    <submittedName>
        <fullName evidence="2">Uncharacterized protein</fullName>
    </submittedName>
</protein>
<organism evidence="2 3">
    <name type="scientific">Owenia fusiformis</name>
    <name type="common">Polychaete worm</name>
    <dbReference type="NCBI Taxonomy" id="6347"/>
    <lineage>
        <taxon>Eukaryota</taxon>
        <taxon>Metazoa</taxon>
        <taxon>Spiralia</taxon>
        <taxon>Lophotrochozoa</taxon>
        <taxon>Annelida</taxon>
        <taxon>Polychaeta</taxon>
        <taxon>Sedentaria</taxon>
        <taxon>Canalipalpata</taxon>
        <taxon>Sabellida</taxon>
        <taxon>Oweniida</taxon>
        <taxon>Oweniidae</taxon>
        <taxon>Owenia</taxon>
    </lineage>
</organism>
<evidence type="ECO:0000256" key="1">
    <source>
        <dbReference type="SAM" id="MobiDB-lite"/>
    </source>
</evidence>
<gene>
    <name evidence="2" type="ORF">OFUS_LOCUS17762</name>
</gene>
<dbReference type="Proteomes" id="UP000749559">
    <property type="component" value="Unassembled WGS sequence"/>
</dbReference>
<feature type="region of interest" description="Disordered" evidence="1">
    <location>
        <begin position="182"/>
        <end position="239"/>
    </location>
</feature>
<evidence type="ECO:0000313" key="2">
    <source>
        <dbReference type="EMBL" id="CAH1792838.1"/>
    </source>
</evidence>
<keyword evidence="3" id="KW-1185">Reference proteome</keyword>
<evidence type="ECO:0000313" key="3">
    <source>
        <dbReference type="Proteomes" id="UP000749559"/>
    </source>
</evidence>